<keyword evidence="3" id="KW-1185">Reference proteome</keyword>
<accession>A0A1J8QI82</accession>
<protein>
    <submittedName>
        <fullName evidence="2">Uncharacterized protein</fullName>
    </submittedName>
</protein>
<sequence length="244" mass="26603">MVLPQDSRHLHLFLSPTLRRCELHTIDPDLKYIVMRCVVLERLSFESSYSLATESNISLLSDTIRSCNRLVELCCQLLDSERFRCLANLPTLVGLDINQPILISSISPMRPLSQTKMKTNKTSPCPLQTPSTRSHSVSHLTPAVRLRSHLICLCPHQPAVDDDEESQGVKADDVDEALGQGLGCGIGVGSGGGVSGMTSISIVRAPIRLHAPTLSHTRMRSSIMFMSMRRMGESGGGRDVGVGV</sequence>
<feature type="region of interest" description="Disordered" evidence="1">
    <location>
        <begin position="115"/>
        <end position="136"/>
    </location>
</feature>
<name>A0A1J8QI82_9AGAM</name>
<evidence type="ECO:0000256" key="1">
    <source>
        <dbReference type="SAM" id="MobiDB-lite"/>
    </source>
</evidence>
<dbReference type="EMBL" id="LVVM01004222">
    <property type="protein sequence ID" value="OJA13305.1"/>
    <property type="molecule type" value="Genomic_DNA"/>
</dbReference>
<proteinExistence type="predicted"/>
<evidence type="ECO:0000313" key="2">
    <source>
        <dbReference type="EMBL" id="OJA13305.1"/>
    </source>
</evidence>
<evidence type="ECO:0000313" key="3">
    <source>
        <dbReference type="Proteomes" id="UP000183567"/>
    </source>
</evidence>
<gene>
    <name evidence="2" type="ORF">AZE42_12325</name>
</gene>
<organism evidence="2 3">
    <name type="scientific">Rhizopogon vesiculosus</name>
    <dbReference type="NCBI Taxonomy" id="180088"/>
    <lineage>
        <taxon>Eukaryota</taxon>
        <taxon>Fungi</taxon>
        <taxon>Dikarya</taxon>
        <taxon>Basidiomycota</taxon>
        <taxon>Agaricomycotina</taxon>
        <taxon>Agaricomycetes</taxon>
        <taxon>Agaricomycetidae</taxon>
        <taxon>Boletales</taxon>
        <taxon>Suillineae</taxon>
        <taxon>Rhizopogonaceae</taxon>
        <taxon>Rhizopogon</taxon>
    </lineage>
</organism>
<comment type="caution">
    <text evidence="2">The sequence shown here is derived from an EMBL/GenBank/DDBJ whole genome shotgun (WGS) entry which is preliminary data.</text>
</comment>
<reference evidence="2 3" key="1">
    <citation type="submission" date="2016-03" db="EMBL/GenBank/DDBJ databases">
        <title>Comparative genomics of the ectomycorrhizal sister species Rhizopogon vinicolor and Rhizopogon vesiculosus (Basidiomycota: Boletales) reveals a divergence of the mating type B locus.</title>
        <authorList>
            <person name="Mujic A.B."/>
            <person name="Kuo A."/>
            <person name="Tritt A."/>
            <person name="Lipzen A."/>
            <person name="Chen C."/>
            <person name="Johnson J."/>
            <person name="Sharma A."/>
            <person name="Barry K."/>
            <person name="Grigoriev I.V."/>
            <person name="Spatafora J.W."/>
        </authorList>
    </citation>
    <scope>NUCLEOTIDE SEQUENCE [LARGE SCALE GENOMIC DNA]</scope>
    <source>
        <strain evidence="2 3">AM-OR11-056</strain>
    </source>
</reference>
<dbReference type="Proteomes" id="UP000183567">
    <property type="component" value="Unassembled WGS sequence"/>
</dbReference>
<dbReference type="AlphaFoldDB" id="A0A1J8QI82"/>